<evidence type="ECO:0000313" key="7">
    <source>
        <dbReference type="EMBL" id="VDP14811.1"/>
    </source>
</evidence>
<evidence type="ECO:0000256" key="2">
    <source>
        <dbReference type="ARBA" id="ARBA00022499"/>
    </source>
</evidence>
<keyword evidence="4" id="KW-0539">Nucleus</keyword>
<reference evidence="9" key="1">
    <citation type="submission" date="2016-06" db="UniProtKB">
        <authorList>
            <consortium name="WormBaseParasite"/>
        </authorList>
    </citation>
    <scope>IDENTIFICATION</scope>
</reference>
<feature type="region of interest" description="Disordered" evidence="6">
    <location>
        <begin position="447"/>
        <end position="491"/>
    </location>
</feature>
<comment type="similarity">
    <text evidence="5">Belongs to the Fanconi anemia protein FANCD2 family.</text>
</comment>
<dbReference type="WBParaSite" id="SBAD_0000824001-mRNA-1">
    <property type="protein sequence ID" value="SBAD_0000824001-mRNA-1"/>
    <property type="gene ID" value="SBAD_0000824001"/>
</dbReference>
<evidence type="ECO:0000313" key="9">
    <source>
        <dbReference type="WBParaSite" id="SBAD_0000824001-mRNA-1"/>
    </source>
</evidence>
<reference evidence="7 8" key="2">
    <citation type="submission" date="2018-11" db="EMBL/GenBank/DDBJ databases">
        <authorList>
            <consortium name="Pathogen Informatics"/>
        </authorList>
    </citation>
    <scope>NUCLEOTIDE SEQUENCE [LARGE SCALE GENOMIC DNA]</scope>
</reference>
<accession>A0A183IWE8</accession>
<dbReference type="GO" id="GO:0031573">
    <property type="term" value="P:mitotic intra-S DNA damage checkpoint signaling"/>
    <property type="evidence" value="ECO:0007669"/>
    <property type="project" value="TreeGrafter"/>
</dbReference>
<dbReference type="GO" id="GO:1990918">
    <property type="term" value="P:double-strand break repair involved in meiotic recombination"/>
    <property type="evidence" value="ECO:0007669"/>
    <property type="project" value="TreeGrafter"/>
</dbReference>
<keyword evidence="3" id="KW-0832">Ubl conjugation</keyword>
<evidence type="ECO:0000256" key="1">
    <source>
        <dbReference type="ARBA" id="ARBA00004123"/>
    </source>
</evidence>
<dbReference type="Proteomes" id="UP000270296">
    <property type="component" value="Unassembled WGS sequence"/>
</dbReference>
<keyword evidence="2" id="KW-1017">Isopeptide bond</keyword>
<dbReference type="EMBL" id="UZAM01011099">
    <property type="protein sequence ID" value="VDP14811.1"/>
    <property type="molecule type" value="Genomic_DNA"/>
</dbReference>
<keyword evidence="8" id="KW-1185">Reference proteome</keyword>
<name>A0A183IWE8_9BILA</name>
<evidence type="ECO:0000256" key="5">
    <source>
        <dbReference type="ARBA" id="ARBA00093456"/>
    </source>
</evidence>
<protein>
    <submittedName>
        <fullName evidence="9">FANCI_S4 domain-containing protein</fullName>
    </submittedName>
</protein>
<dbReference type="GO" id="GO:0007129">
    <property type="term" value="P:homologous chromosome pairing at meiosis"/>
    <property type="evidence" value="ECO:0007669"/>
    <property type="project" value="TreeGrafter"/>
</dbReference>
<comment type="subcellular location">
    <subcellularLocation>
        <location evidence="1">Nucleus</location>
    </subcellularLocation>
</comment>
<dbReference type="GO" id="GO:0036297">
    <property type="term" value="P:interstrand cross-link repair"/>
    <property type="evidence" value="ECO:0007669"/>
    <property type="project" value="TreeGrafter"/>
</dbReference>
<evidence type="ECO:0000256" key="6">
    <source>
        <dbReference type="SAM" id="MobiDB-lite"/>
    </source>
</evidence>
<dbReference type="Pfam" id="PF14631">
    <property type="entry name" value="FancD2"/>
    <property type="match status" value="1"/>
</dbReference>
<evidence type="ECO:0000313" key="8">
    <source>
        <dbReference type="Proteomes" id="UP000270296"/>
    </source>
</evidence>
<proteinExistence type="inferred from homology"/>
<sequence length="491" mass="56450">MMGVVGAMVVFETASLEKSENKETVQQYMSLLQERTNESPDLRRLFFDELSKIVELSTSVLSMDFREIEKWADQLLSVYIAEDNCRCLPEDYEINFKLNKDDASSYIDFSLKSEISSGRYATSLSSGSCDSRYGDVLPPLFRFLRLLKSKRDPSLADFHTMLQLPIKYPKESILLRYDSLNPEKQKSLFRYLLQCASWIIELINAFCSSASMHQSRELDFQAFALLKHKVKIEAKAKDSCFDNFNRIDQSDFLLMLKDVVHNLLNYLADFKSYFINTLSSDEKRFDVEDDSLSRSFVCAKTIFDCITSNFHVWYDFMLTSLSEKAAEMTDKSQSFMSVQKVHLKHVLSSALHLSPKYVSAFTLNALPFFDRHFREFVDDFRPVFQAVQQSTRVNKDQNLTRHIPLCRRTIEQFIFRVKAMMVSNKCIDAVQIANLKTKNLYGEVISSQSAPAGTPERVELGASADDDGESKEDDQPPVSDEEPDEKLNEAR</sequence>
<dbReference type="GO" id="GO:0070182">
    <property type="term" value="F:DNA polymerase binding"/>
    <property type="evidence" value="ECO:0007669"/>
    <property type="project" value="TreeGrafter"/>
</dbReference>
<dbReference type="AlphaFoldDB" id="A0A183IWE8"/>
<dbReference type="PANTHER" id="PTHR32086:SF0">
    <property type="entry name" value="FANCONI ANEMIA GROUP D2 PROTEIN"/>
    <property type="match status" value="1"/>
</dbReference>
<evidence type="ECO:0000256" key="3">
    <source>
        <dbReference type="ARBA" id="ARBA00022843"/>
    </source>
</evidence>
<dbReference type="GO" id="GO:0000793">
    <property type="term" value="C:condensed chromosome"/>
    <property type="evidence" value="ECO:0007669"/>
    <property type="project" value="TreeGrafter"/>
</dbReference>
<gene>
    <name evidence="7" type="ORF">SBAD_LOCUS7945</name>
</gene>
<evidence type="ECO:0000256" key="4">
    <source>
        <dbReference type="ARBA" id="ARBA00023242"/>
    </source>
</evidence>
<organism evidence="9">
    <name type="scientific">Soboliphyme baturini</name>
    <dbReference type="NCBI Taxonomy" id="241478"/>
    <lineage>
        <taxon>Eukaryota</taxon>
        <taxon>Metazoa</taxon>
        <taxon>Ecdysozoa</taxon>
        <taxon>Nematoda</taxon>
        <taxon>Enoplea</taxon>
        <taxon>Dorylaimia</taxon>
        <taxon>Dioctophymatida</taxon>
        <taxon>Dioctophymatoidea</taxon>
        <taxon>Soboliphymatidae</taxon>
        <taxon>Soboliphyme</taxon>
    </lineage>
</organism>
<dbReference type="OrthoDB" id="27031at2759"/>
<dbReference type="PANTHER" id="PTHR32086">
    <property type="entry name" value="FANCONI ANEMIA GROUP D2 PROTEIN"/>
    <property type="match status" value="1"/>
</dbReference>
<dbReference type="GO" id="GO:0005634">
    <property type="term" value="C:nucleus"/>
    <property type="evidence" value="ECO:0007669"/>
    <property type="project" value="UniProtKB-SubCell"/>
</dbReference>
<dbReference type="InterPro" id="IPR029448">
    <property type="entry name" value="FANCD2"/>
</dbReference>